<name>A0A7Y9J0C1_9ACTN</name>
<evidence type="ECO:0000313" key="3">
    <source>
        <dbReference type="Proteomes" id="UP000521922"/>
    </source>
</evidence>
<gene>
    <name evidence="2" type="ORF">BJ968_001745</name>
</gene>
<organism evidence="2 3">
    <name type="scientific">Kineococcus aurantiacus</name>
    <dbReference type="NCBI Taxonomy" id="37633"/>
    <lineage>
        <taxon>Bacteria</taxon>
        <taxon>Bacillati</taxon>
        <taxon>Actinomycetota</taxon>
        <taxon>Actinomycetes</taxon>
        <taxon>Kineosporiales</taxon>
        <taxon>Kineosporiaceae</taxon>
        <taxon>Kineococcus</taxon>
    </lineage>
</organism>
<sequence length="129" mass="13264">MRFNPPPNWPHVNTAWIPPADWQPEPEWGPVPAGWPLLVQDEAGTGRRAGALAVGALAGFVAGALLVLALDLVGVALLGDGATGLPGLGRALACGAAVAGAVLNVRACRRRAADRAARVIALAWSRVPR</sequence>
<dbReference type="AlphaFoldDB" id="A0A7Y9J0C1"/>
<accession>A0A7Y9J0C1</accession>
<keyword evidence="1" id="KW-1133">Transmembrane helix</keyword>
<feature type="transmembrane region" description="Helical" evidence="1">
    <location>
        <begin position="52"/>
        <end position="78"/>
    </location>
</feature>
<reference evidence="2 3" key="1">
    <citation type="submission" date="2020-07" db="EMBL/GenBank/DDBJ databases">
        <title>Sequencing the genomes of 1000 actinobacteria strains.</title>
        <authorList>
            <person name="Klenk H.-P."/>
        </authorList>
    </citation>
    <scope>NUCLEOTIDE SEQUENCE [LARGE SCALE GENOMIC DNA]</scope>
    <source>
        <strain evidence="2 3">DSM 7487</strain>
    </source>
</reference>
<keyword evidence="1" id="KW-0812">Transmembrane</keyword>
<dbReference type="RefSeq" id="WP_179751013.1">
    <property type="nucleotide sequence ID" value="NZ_BAAAGN010000005.1"/>
</dbReference>
<keyword evidence="3" id="KW-1185">Reference proteome</keyword>
<comment type="caution">
    <text evidence="2">The sequence shown here is derived from an EMBL/GenBank/DDBJ whole genome shotgun (WGS) entry which is preliminary data.</text>
</comment>
<protein>
    <submittedName>
        <fullName evidence="2">Uncharacterized protein</fullName>
    </submittedName>
</protein>
<proteinExistence type="predicted"/>
<dbReference type="EMBL" id="JACCBB010000001">
    <property type="protein sequence ID" value="NYD22205.1"/>
    <property type="molecule type" value="Genomic_DNA"/>
</dbReference>
<evidence type="ECO:0000256" key="1">
    <source>
        <dbReference type="SAM" id="Phobius"/>
    </source>
</evidence>
<dbReference type="Proteomes" id="UP000521922">
    <property type="component" value="Unassembled WGS sequence"/>
</dbReference>
<feature type="transmembrane region" description="Helical" evidence="1">
    <location>
        <begin position="84"/>
        <end position="105"/>
    </location>
</feature>
<evidence type="ECO:0000313" key="2">
    <source>
        <dbReference type="EMBL" id="NYD22205.1"/>
    </source>
</evidence>
<keyword evidence="1" id="KW-0472">Membrane</keyword>